<accession>A0A6J0PJD4</accession>
<feature type="region of interest" description="Disordered" evidence="1">
    <location>
        <begin position="137"/>
        <end position="166"/>
    </location>
</feature>
<dbReference type="OrthoDB" id="1733797at2759"/>
<evidence type="ECO:0000256" key="1">
    <source>
        <dbReference type="SAM" id="MobiDB-lite"/>
    </source>
</evidence>
<organism evidence="2 3">
    <name type="scientific">Elaeis guineensis var. tenera</name>
    <name type="common">Oil palm</name>
    <dbReference type="NCBI Taxonomy" id="51953"/>
    <lineage>
        <taxon>Eukaryota</taxon>
        <taxon>Viridiplantae</taxon>
        <taxon>Streptophyta</taxon>
        <taxon>Embryophyta</taxon>
        <taxon>Tracheophyta</taxon>
        <taxon>Spermatophyta</taxon>
        <taxon>Magnoliopsida</taxon>
        <taxon>Liliopsida</taxon>
        <taxon>Arecaceae</taxon>
        <taxon>Arecoideae</taxon>
        <taxon>Cocoseae</taxon>
        <taxon>Elaeidinae</taxon>
        <taxon>Elaeis</taxon>
    </lineage>
</organism>
<dbReference type="AlphaFoldDB" id="A0A6J0PJD4"/>
<dbReference type="FunCoup" id="A0A6J0PJD4">
    <property type="interactions" value="1448"/>
</dbReference>
<proteinExistence type="predicted"/>
<dbReference type="PANTHER" id="PTHR33738">
    <property type="entry name" value="EMB|CAB82975.1"/>
    <property type="match status" value="1"/>
</dbReference>
<evidence type="ECO:0000313" key="3">
    <source>
        <dbReference type="RefSeq" id="XP_019706462.1"/>
    </source>
</evidence>
<gene>
    <name evidence="3" type="primary">LOC105046383</name>
</gene>
<dbReference type="Proteomes" id="UP000504607">
    <property type="component" value="Chromosome 5"/>
</dbReference>
<feature type="compositionally biased region" description="Polar residues" evidence="1">
    <location>
        <begin position="137"/>
        <end position="150"/>
    </location>
</feature>
<keyword evidence="2" id="KW-1185">Reference proteome</keyword>
<dbReference type="GeneID" id="105046383"/>
<feature type="compositionally biased region" description="Polar residues" evidence="1">
    <location>
        <begin position="74"/>
        <end position="86"/>
    </location>
</feature>
<evidence type="ECO:0000313" key="2">
    <source>
        <dbReference type="Proteomes" id="UP000504607"/>
    </source>
</evidence>
<feature type="region of interest" description="Disordered" evidence="1">
    <location>
        <begin position="73"/>
        <end position="110"/>
    </location>
</feature>
<name>A0A6J0PJD4_ELAGV</name>
<reference evidence="3" key="1">
    <citation type="submission" date="2025-08" db="UniProtKB">
        <authorList>
            <consortium name="RefSeq"/>
        </authorList>
    </citation>
    <scope>IDENTIFICATION</scope>
</reference>
<feature type="region of interest" description="Disordered" evidence="1">
    <location>
        <begin position="1"/>
        <end position="21"/>
    </location>
</feature>
<protein>
    <submittedName>
        <fullName evidence="3">Uncharacterized protein DDB_G0271670 isoform X1</fullName>
    </submittedName>
</protein>
<dbReference type="InParanoid" id="A0A6J0PJD4"/>
<dbReference type="RefSeq" id="XP_019706462.1">
    <property type="nucleotide sequence ID" value="XM_019850903.2"/>
</dbReference>
<dbReference type="PANTHER" id="PTHR33738:SF8">
    <property type="entry name" value="OS05G0454500 PROTEIN"/>
    <property type="match status" value="1"/>
</dbReference>
<sequence>MEGKKPTASSPSSSSSSRIADDLFGRKEAAASSVSSSSSSSGYFNSVFPPVSSIMGKDSAHSDLYWTLDKQKTEGQIGNSQSSRAVTSPDDKCQGGPSKSHTTTNKDGKSAYSFESAESSYFGSSIHYGGREIYTSSPSMWTSGAPNNYKNNDDDDLGDSNVATRGDWWQGSLYY</sequence>